<dbReference type="EMBL" id="CP133623">
    <property type="protein sequence ID" value="WMV58696.1"/>
    <property type="molecule type" value="Genomic_DNA"/>
</dbReference>
<gene>
    <name evidence="2" type="ORF">MTR67_052081</name>
</gene>
<dbReference type="AlphaFoldDB" id="A0AAF1A0P8"/>
<keyword evidence="3" id="KW-1185">Reference proteome</keyword>
<dbReference type="Gene3D" id="3.10.10.10">
    <property type="entry name" value="HIV Type 1 Reverse Transcriptase, subunit A, domain 1"/>
    <property type="match status" value="1"/>
</dbReference>
<feature type="domain" description="Tf2-1-like SH3-like" evidence="1">
    <location>
        <begin position="107"/>
        <end position="158"/>
    </location>
</feature>
<dbReference type="Pfam" id="PF24626">
    <property type="entry name" value="SH3_Tf2-1"/>
    <property type="match status" value="1"/>
</dbReference>
<name>A0AAF1A0P8_SOLVR</name>
<dbReference type="SUPFAM" id="SSF56672">
    <property type="entry name" value="DNA/RNA polymerases"/>
    <property type="match status" value="1"/>
</dbReference>
<organism evidence="2 3">
    <name type="scientific">Solanum verrucosum</name>
    <dbReference type="NCBI Taxonomy" id="315347"/>
    <lineage>
        <taxon>Eukaryota</taxon>
        <taxon>Viridiplantae</taxon>
        <taxon>Streptophyta</taxon>
        <taxon>Embryophyta</taxon>
        <taxon>Tracheophyta</taxon>
        <taxon>Spermatophyta</taxon>
        <taxon>Magnoliopsida</taxon>
        <taxon>eudicotyledons</taxon>
        <taxon>Gunneridae</taxon>
        <taxon>Pentapetalae</taxon>
        <taxon>asterids</taxon>
        <taxon>lamiids</taxon>
        <taxon>Solanales</taxon>
        <taxon>Solanaceae</taxon>
        <taxon>Solanoideae</taxon>
        <taxon>Solaneae</taxon>
        <taxon>Solanum</taxon>
    </lineage>
</organism>
<accession>A0AAF1A0P8</accession>
<evidence type="ECO:0000313" key="2">
    <source>
        <dbReference type="EMBL" id="WMV58696.1"/>
    </source>
</evidence>
<dbReference type="PANTHER" id="PTHR46148:SF57">
    <property type="entry name" value="OS12G0499874 PROTEIN"/>
    <property type="match status" value="1"/>
</dbReference>
<evidence type="ECO:0000313" key="3">
    <source>
        <dbReference type="Proteomes" id="UP001234989"/>
    </source>
</evidence>
<protein>
    <recommendedName>
        <fullName evidence="1">Tf2-1-like SH3-like domain-containing protein</fullName>
    </recommendedName>
</protein>
<dbReference type="PANTHER" id="PTHR46148">
    <property type="entry name" value="CHROMO DOMAIN-CONTAINING PROTEIN"/>
    <property type="match status" value="1"/>
</dbReference>
<dbReference type="InterPro" id="IPR056924">
    <property type="entry name" value="SH3_Tf2-1"/>
</dbReference>
<evidence type="ECO:0000259" key="1">
    <source>
        <dbReference type="Pfam" id="PF24626"/>
    </source>
</evidence>
<dbReference type="InterPro" id="IPR043128">
    <property type="entry name" value="Rev_trsase/Diguanyl_cyclase"/>
</dbReference>
<reference evidence="2" key="1">
    <citation type="submission" date="2023-08" db="EMBL/GenBank/DDBJ databases">
        <title>A de novo genome assembly of Solanum verrucosum Schlechtendal, a Mexican diploid species geographically isolated from the other diploid A-genome species in potato relatives.</title>
        <authorList>
            <person name="Hosaka K."/>
        </authorList>
    </citation>
    <scope>NUCLEOTIDE SEQUENCE</scope>
    <source>
        <tissue evidence="2">Young leaves</tissue>
    </source>
</reference>
<sequence length="232" mass="27181">MCNDYRQVSNVTIKNKYPLPRIDDLFDQLQGASYFFKIDLRSGYHQFRVRGDDIPKMAFQTWRCRFRIRLFEVGEVSLLGPEMVHVSIEKIRVIRERLRTTQSQQKSYADVRKGKLSPRFVGPYEILRRVDKDSYELDLPNELTLVHPMFHVSMLKKCSEDPSTIVPLEGLEIMENLDYEEVLVEILDRQVKRLRNKEISSVKGSVLKVIIVVAKSLDLLILLARWVSRVLI</sequence>
<proteinExistence type="predicted"/>
<dbReference type="Proteomes" id="UP001234989">
    <property type="component" value="Chromosome 12"/>
</dbReference>
<dbReference type="InterPro" id="IPR043502">
    <property type="entry name" value="DNA/RNA_pol_sf"/>
</dbReference>
<dbReference type="Gene3D" id="3.30.70.270">
    <property type="match status" value="1"/>
</dbReference>